<evidence type="ECO:0000313" key="3">
    <source>
        <dbReference type="Proteomes" id="UP000250241"/>
    </source>
</evidence>
<gene>
    <name evidence="2" type="ORF">RA11412_0098</name>
</gene>
<keyword evidence="3" id="KW-1185">Reference proteome</keyword>
<evidence type="ECO:0000313" key="2">
    <source>
        <dbReference type="EMBL" id="BAV86397.1"/>
    </source>
</evidence>
<organism evidence="2 3">
    <name type="scientific">Rothia aeria</name>
    <dbReference type="NCBI Taxonomy" id="172042"/>
    <lineage>
        <taxon>Bacteria</taxon>
        <taxon>Bacillati</taxon>
        <taxon>Actinomycetota</taxon>
        <taxon>Actinomycetes</taxon>
        <taxon>Micrococcales</taxon>
        <taxon>Micrococcaceae</taxon>
        <taxon>Rothia</taxon>
    </lineage>
</organism>
<feature type="region of interest" description="Disordered" evidence="1">
    <location>
        <begin position="24"/>
        <end position="43"/>
    </location>
</feature>
<name>A0A2Z5QVH5_9MICC</name>
<reference evidence="2 3" key="1">
    <citation type="submission" date="2016-10" db="EMBL/GenBank/DDBJ databases">
        <title>Genome sequence of Rothia aeria strain JCM11412.</title>
        <authorList>
            <person name="Nambu T."/>
        </authorList>
    </citation>
    <scope>NUCLEOTIDE SEQUENCE [LARGE SCALE GENOMIC DNA]</scope>
    <source>
        <strain evidence="2 3">JCM 11412</strain>
    </source>
</reference>
<dbReference type="EMBL" id="AP017895">
    <property type="protein sequence ID" value="BAV86397.1"/>
    <property type="molecule type" value="Genomic_DNA"/>
</dbReference>
<proteinExistence type="predicted"/>
<dbReference type="Proteomes" id="UP000250241">
    <property type="component" value="Chromosome"/>
</dbReference>
<sequence length="43" mass="4761">MYCTHCRMRPAMTVHTAGIRTESDRAAAGTAHCSPAHGKNFWE</sequence>
<dbReference type="KEGG" id="raj:RA11412_0098"/>
<dbReference type="AlphaFoldDB" id="A0A2Z5QVH5"/>
<accession>A0A2Z5QVH5</accession>
<protein>
    <submittedName>
        <fullName evidence="2">Uncharacterized protein</fullName>
    </submittedName>
</protein>
<evidence type="ECO:0000256" key="1">
    <source>
        <dbReference type="SAM" id="MobiDB-lite"/>
    </source>
</evidence>